<dbReference type="InterPro" id="IPR004840">
    <property type="entry name" value="Amino_acid_permease_CS"/>
</dbReference>
<sequence length="580" mass="63382">MSDLHHRDVRRGSSSPDSPGRSTSEDPQDNEKGHIVGPAHAHTHVVEYEAGNRLHRGLKARHITMIAIGGAIGTGLIIGTGAALARAGPGSIFISYTVVGFLVFLVMCALGEMAAWLPMASGFTGYAARFCDPSLGFALGWTYWFKYIIVTPNQLTAGALIIQYWLPRDRVNPGVWITVFLVLIVCINYFGIRFFGEFEFWLSTIKVIVIIGVIILSLVLALGGGPDHDRKGFRYWKDPGAFKEYIDTGATGRFLGLWSTMVTATFAYLGTELVGVTVGEAQNPRKTIPRAIKLTFYRILFFYCLSVLLLGMLVPYNSPELAFANKASSSASASPFVVAIKLSGIAALPGILNGCILLFVFSAANSDLYIASRTLYGLASEGNAPAIFKRTDRRGVPIFALGLSALFALLAYMNVSDDSKVVFGYFVNLTTIFGLLTWISILVAHIYYVRARRAQNVPDSALAFTAPLGIAGSYGALALCILIAITKNFAVFTHGSWGNFDYKNFITGYLGIPIYLALIFGHKFWTKSKGVKPAEADLYSGKDVIDREEEEFLAAKAARKASVAQRKGGWFYRTFVSWLF</sequence>
<dbReference type="VEuPathDB" id="FungiDB:PV10_00827"/>
<feature type="compositionally biased region" description="Low complexity" evidence="7">
    <location>
        <begin position="12"/>
        <end position="22"/>
    </location>
</feature>
<dbReference type="EMBL" id="NAJM01000018">
    <property type="protein sequence ID" value="RVX71320.1"/>
    <property type="molecule type" value="Genomic_DNA"/>
</dbReference>
<organism evidence="10 11">
    <name type="scientific">Exophiala mesophila</name>
    <name type="common">Black yeast-like fungus</name>
    <dbReference type="NCBI Taxonomy" id="212818"/>
    <lineage>
        <taxon>Eukaryota</taxon>
        <taxon>Fungi</taxon>
        <taxon>Dikarya</taxon>
        <taxon>Ascomycota</taxon>
        <taxon>Pezizomycotina</taxon>
        <taxon>Eurotiomycetes</taxon>
        <taxon>Chaetothyriomycetidae</taxon>
        <taxon>Chaetothyriales</taxon>
        <taxon>Herpotrichiellaceae</taxon>
        <taxon>Exophiala</taxon>
    </lineage>
</organism>
<feature type="transmembrane region" description="Helical" evidence="8">
    <location>
        <begin position="91"/>
        <end position="111"/>
    </location>
</feature>
<evidence type="ECO:0000313" key="10">
    <source>
        <dbReference type="EMBL" id="RVX71320.1"/>
    </source>
</evidence>
<evidence type="ECO:0000256" key="2">
    <source>
        <dbReference type="ARBA" id="ARBA00022448"/>
    </source>
</evidence>
<dbReference type="PANTHER" id="PTHR43341:SF9">
    <property type="entry name" value="DICARBOXYLIC AMINO ACID PERMEASE"/>
    <property type="match status" value="1"/>
</dbReference>
<feature type="transmembrane region" description="Helical" evidence="8">
    <location>
        <begin position="425"/>
        <end position="449"/>
    </location>
</feature>
<feature type="domain" description="Amino acid permease/ SLC12A" evidence="9">
    <location>
        <begin position="62"/>
        <end position="529"/>
    </location>
</feature>
<evidence type="ECO:0000256" key="8">
    <source>
        <dbReference type="SAM" id="Phobius"/>
    </source>
</evidence>
<dbReference type="InterPro" id="IPR004841">
    <property type="entry name" value="AA-permease/SLC12A_dom"/>
</dbReference>
<dbReference type="GO" id="GO:0015171">
    <property type="term" value="F:amino acid transmembrane transporter activity"/>
    <property type="evidence" value="ECO:0007669"/>
    <property type="project" value="TreeGrafter"/>
</dbReference>
<dbReference type="PROSITE" id="PS00218">
    <property type="entry name" value="AMINO_ACID_PERMEASE_1"/>
    <property type="match status" value="1"/>
</dbReference>
<feature type="transmembrane region" description="Helical" evidence="8">
    <location>
        <begin position="505"/>
        <end position="525"/>
    </location>
</feature>
<dbReference type="Pfam" id="PF00324">
    <property type="entry name" value="AA_permease"/>
    <property type="match status" value="1"/>
</dbReference>
<evidence type="ECO:0000256" key="7">
    <source>
        <dbReference type="SAM" id="MobiDB-lite"/>
    </source>
</evidence>
<keyword evidence="3 8" id="KW-0812">Transmembrane</keyword>
<dbReference type="Proteomes" id="UP000288859">
    <property type="component" value="Unassembled WGS sequence"/>
</dbReference>
<keyword evidence="2" id="KW-0813">Transport</keyword>
<dbReference type="InterPro" id="IPR050524">
    <property type="entry name" value="APC_YAT"/>
</dbReference>
<evidence type="ECO:0000256" key="1">
    <source>
        <dbReference type="ARBA" id="ARBA00004141"/>
    </source>
</evidence>
<keyword evidence="5 8" id="KW-1133">Transmembrane helix</keyword>
<dbReference type="GO" id="GO:0016020">
    <property type="term" value="C:membrane"/>
    <property type="evidence" value="ECO:0007669"/>
    <property type="project" value="UniProtKB-SubCell"/>
</dbReference>
<evidence type="ECO:0000256" key="4">
    <source>
        <dbReference type="ARBA" id="ARBA00022970"/>
    </source>
</evidence>
<feature type="transmembrane region" description="Helical" evidence="8">
    <location>
        <begin position="336"/>
        <end position="361"/>
    </location>
</feature>
<reference evidence="10 11" key="1">
    <citation type="submission" date="2017-03" db="EMBL/GenBank/DDBJ databases">
        <title>Genomes of endolithic fungi from Antarctica.</title>
        <authorList>
            <person name="Coleine C."/>
            <person name="Masonjones S."/>
            <person name="Stajich J.E."/>
        </authorList>
    </citation>
    <scope>NUCLEOTIDE SEQUENCE [LARGE SCALE GENOMIC DNA]</scope>
    <source>
        <strain evidence="10 11">CCFEE 6314</strain>
    </source>
</reference>
<comment type="caution">
    <text evidence="10">The sequence shown here is derived from an EMBL/GenBank/DDBJ whole genome shotgun (WGS) entry which is preliminary data.</text>
</comment>
<evidence type="ECO:0000256" key="6">
    <source>
        <dbReference type="ARBA" id="ARBA00023136"/>
    </source>
</evidence>
<accession>A0A438N6F2</accession>
<evidence type="ECO:0000313" key="11">
    <source>
        <dbReference type="Proteomes" id="UP000288859"/>
    </source>
</evidence>
<dbReference type="FunFam" id="1.20.1740.10:FF:000006">
    <property type="entry name" value="General amino acid permease"/>
    <property type="match status" value="1"/>
</dbReference>
<dbReference type="Gene3D" id="1.20.1740.10">
    <property type="entry name" value="Amino acid/polyamine transporter I"/>
    <property type="match status" value="1"/>
</dbReference>
<feature type="transmembrane region" description="Helical" evidence="8">
    <location>
        <begin position="395"/>
        <end position="413"/>
    </location>
</feature>
<feature type="transmembrane region" description="Helical" evidence="8">
    <location>
        <begin position="204"/>
        <end position="224"/>
    </location>
</feature>
<feature type="transmembrane region" description="Helical" evidence="8">
    <location>
        <begin position="295"/>
        <end position="316"/>
    </location>
</feature>
<feature type="transmembrane region" description="Helical" evidence="8">
    <location>
        <begin position="173"/>
        <end position="192"/>
    </location>
</feature>
<gene>
    <name evidence="10" type="ORF">B0A52_04894</name>
</gene>
<proteinExistence type="predicted"/>
<name>A0A438N6F2_EXOME</name>
<comment type="subcellular location">
    <subcellularLocation>
        <location evidence="1">Membrane</location>
        <topology evidence="1">Multi-pass membrane protein</topology>
    </subcellularLocation>
</comment>
<dbReference type="AlphaFoldDB" id="A0A438N6F2"/>
<keyword evidence="6 8" id="KW-0472">Membrane</keyword>
<feature type="transmembrane region" description="Helical" evidence="8">
    <location>
        <begin position="63"/>
        <end position="85"/>
    </location>
</feature>
<feature type="transmembrane region" description="Helical" evidence="8">
    <location>
        <begin position="147"/>
        <end position="166"/>
    </location>
</feature>
<evidence type="ECO:0000256" key="5">
    <source>
        <dbReference type="ARBA" id="ARBA00022989"/>
    </source>
</evidence>
<keyword evidence="4" id="KW-0029">Amino-acid transport</keyword>
<feature type="region of interest" description="Disordered" evidence="7">
    <location>
        <begin position="1"/>
        <end position="35"/>
    </location>
</feature>
<evidence type="ECO:0000259" key="9">
    <source>
        <dbReference type="Pfam" id="PF00324"/>
    </source>
</evidence>
<dbReference type="OrthoDB" id="3900342at2759"/>
<dbReference type="PANTHER" id="PTHR43341">
    <property type="entry name" value="AMINO ACID PERMEASE"/>
    <property type="match status" value="1"/>
</dbReference>
<protein>
    <recommendedName>
        <fullName evidence="9">Amino acid permease/ SLC12A domain-containing protein</fullName>
    </recommendedName>
</protein>
<feature type="transmembrane region" description="Helical" evidence="8">
    <location>
        <begin position="461"/>
        <end position="485"/>
    </location>
</feature>
<evidence type="ECO:0000256" key="3">
    <source>
        <dbReference type="ARBA" id="ARBA00022692"/>
    </source>
</evidence>
<dbReference type="PIRSF" id="PIRSF006060">
    <property type="entry name" value="AA_transporter"/>
    <property type="match status" value="1"/>
</dbReference>